<dbReference type="InterPro" id="IPR051918">
    <property type="entry name" value="STPP_CPPED1"/>
</dbReference>
<evidence type="ECO:0000256" key="1">
    <source>
        <dbReference type="SAM" id="MobiDB-lite"/>
    </source>
</evidence>
<keyword evidence="4" id="KW-1185">Reference proteome</keyword>
<dbReference type="InterPro" id="IPR013320">
    <property type="entry name" value="ConA-like_dom_sf"/>
</dbReference>
<evidence type="ECO:0000313" key="3">
    <source>
        <dbReference type="EMBL" id="SNC63479.1"/>
    </source>
</evidence>
<dbReference type="SUPFAM" id="SSF56300">
    <property type="entry name" value="Metallo-dependent phosphatases"/>
    <property type="match status" value="1"/>
</dbReference>
<dbReference type="PANTHER" id="PTHR43143:SF5">
    <property type="entry name" value="SECRETED PROTEIN"/>
    <property type="match status" value="1"/>
</dbReference>
<keyword evidence="3" id="KW-0430">Lectin</keyword>
<feature type="region of interest" description="Disordered" evidence="1">
    <location>
        <begin position="152"/>
        <end position="171"/>
    </location>
</feature>
<dbReference type="Proteomes" id="UP000198122">
    <property type="component" value="Unassembled WGS sequence"/>
</dbReference>
<organism evidence="3 4">
    <name type="scientific">Kytococcus aerolatus</name>
    <dbReference type="NCBI Taxonomy" id="592308"/>
    <lineage>
        <taxon>Bacteria</taxon>
        <taxon>Bacillati</taxon>
        <taxon>Actinomycetota</taxon>
        <taxon>Actinomycetes</taxon>
        <taxon>Micrococcales</taxon>
        <taxon>Kytococcaceae</taxon>
        <taxon>Kytococcus</taxon>
    </lineage>
</organism>
<dbReference type="SUPFAM" id="SSF49899">
    <property type="entry name" value="Concanavalin A-like lectins/glucanases"/>
    <property type="match status" value="1"/>
</dbReference>
<dbReference type="AlphaFoldDB" id="A0A212TBS6"/>
<feature type="compositionally biased region" description="Low complexity" evidence="1">
    <location>
        <begin position="42"/>
        <end position="51"/>
    </location>
</feature>
<name>A0A212TBS6_9MICO</name>
<dbReference type="EMBL" id="FYEZ01000001">
    <property type="protein sequence ID" value="SNC63479.1"/>
    <property type="molecule type" value="Genomic_DNA"/>
</dbReference>
<dbReference type="Gene3D" id="2.60.120.200">
    <property type="match status" value="1"/>
</dbReference>
<proteinExistence type="predicted"/>
<dbReference type="OrthoDB" id="9772095at2"/>
<sequence length="626" mass="68985">MTTPSQPPAQTSATAPSRRALLTGGSTAALSGLLAAPALAGAHPAAASEGHGPQGHGKPGRRGPHASPDLQFTLAVLPDTQYLFDDDSIVAEPLVASLKYLRRHRDELNLAFLAQLGDLTESGLPHEMGAFDDAWSIVRRARIPFSTLTGNHDVDSSTTDQRGRTPYLQHFGRSTREPGVLAVSPDGYNTAHAFTAAGREWMVLALDWRLSEAGFAWADTVLTRHRHLPTILTTHDVIHADHGDGVGHLSDYGQDVWDRLIRRHDHVFLSINGHFWPTGRTVMTNDAGHETHLHLANYQQLYYGGAAALRLYRFDLARGVIDVETVVPWLETNEAADCALAREELTLTSDADRFSVEIDFAERFAGFAPEPTPQPRPAEAVLVRDTLAYWRWDQLPTGALDRAARIEDLSGHGNHLEVVSNGRRVEVVGEFHPGQPGHASLAFGGAVKDAGDYLRTVAGAPLNDDELERGYTIEAFFRMPQDWSDRDAWTSLLSRQGSAGEAGGTGGDAEEPVVSLNLSGERQLQFVSYPISQREGLTNWGHELRTDRWWHVAVVNDRKHTTMYVEGCPVARNPHTRNRGLRTLDRRWLVGGYEWDGVLDAVTRTTLGDVRIVGRALSPREFMNQR</sequence>
<feature type="region of interest" description="Disordered" evidence="1">
    <location>
        <begin position="1"/>
        <end position="22"/>
    </location>
</feature>
<protein>
    <submittedName>
        <fullName evidence="3">Concanavalin A-like lectin/glucanases superfamily protein</fullName>
    </submittedName>
</protein>
<dbReference type="PROSITE" id="PS51318">
    <property type="entry name" value="TAT"/>
    <property type="match status" value="1"/>
</dbReference>
<dbReference type="GO" id="GO:0030246">
    <property type="term" value="F:carbohydrate binding"/>
    <property type="evidence" value="ECO:0007669"/>
    <property type="project" value="UniProtKB-KW"/>
</dbReference>
<feature type="signal peptide" evidence="2">
    <location>
        <begin position="1"/>
        <end position="40"/>
    </location>
</feature>
<dbReference type="PANTHER" id="PTHR43143">
    <property type="entry name" value="METALLOPHOSPHOESTERASE, CALCINEURIN SUPERFAMILY"/>
    <property type="match status" value="1"/>
</dbReference>
<dbReference type="Pfam" id="PF13385">
    <property type="entry name" value="Laminin_G_3"/>
    <property type="match status" value="1"/>
</dbReference>
<gene>
    <name evidence="3" type="ORF">SAMN05445756_0914</name>
</gene>
<keyword evidence="2" id="KW-0732">Signal</keyword>
<dbReference type="Gene3D" id="3.60.21.10">
    <property type="match status" value="1"/>
</dbReference>
<reference evidence="3 4" key="1">
    <citation type="submission" date="2017-06" db="EMBL/GenBank/DDBJ databases">
        <authorList>
            <person name="Kim H.J."/>
            <person name="Triplett B.A."/>
        </authorList>
    </citation>
    <scope>NUCLEOTIDE SEQUENCE [LARGE SCALE GENOMIC DNA]</scope>
    <source>
        <strain evidence="3 4">DSM 22179</strain>
    </source>
</reference>
<dbReference type="InterPro" id="IPR029052">
    <property type="entry name" value="Metallo-depent_PP-like"/>
</dbReference>
<feature type="compositionally biased region" description="Polar residues" evidence="1">
    <location>
        <begin position="1"/>
        <end position="15"/>
    </location>
</feature>
<evidence type="ECO:0000313" key="4">
    <source>
        <dbReference type="Proteomes" id="UP000198122"/>
    </source>
</evidence>
<accession>A0A212TBS6</accession>
<dbReference type="RefSeq" id="WP_088817836.1">
    <property type="nucleotide sequence ID" value="NZ_FYEZ01000001.1"/>
</dbReference>
<feature type="region of interest" description="Disordered" evidence="1">
    <location>
        <begin position="42"/>
        <end position="68"/>
    </location>
</feature>
<evidence type="ECO:0000256" key="2">
    <source>
        <dbReference type="SAM" id="SignalP"/>
    </source>
</evidence>
<feature type="chain" id="PRO_5038938454" evidence="2">
    <location>
        <begin position="41"/>
        <end position="626"/>
    </location>
</feature>
<dbReference type="InterPro" id="IPR006311">
    <property type="entry name" value="TAT_signal"/>
</dbReference>